<protein>
    <submittedName>
        <fullName evidence="2">Membrane protein</fullName>
    </submittedName>
</protein>
<feature type="transmembrane region" description="Helical" evidence="1">
    <location>
        <begin position="129"/>
        <end position="147"/>
    </location>
</feature>
<dbReference type="EMBL" id="JAVDXZ010000001">
    <property type="protein sequence ID" value="MDR7329067.1"/>
    <property type="molecule type" value="Genomic_DNA"/>
</dbReference>
<reference evidence="2" key="1">
    <citation type="submission" date="2023-07" db="EMBL/GenBank/DDBJ databases">
        <title>Sequencing the genomes of 1000 actinobacteria strains.</title>
        <authorList>
            <person name="Klenk H.-P."/>
        </authorList>
    </citation>
    <scope>NUCLEOTIDE SEQUENCE</scope>
    <source>
        <strain evidence="2">DSM 107476</strain>
    </source>
</reference>
<evidence type="ECO:0000313" key="2">
    <source>
        <dbReference type="EMBL" id="MDR7329067.1"/>
    </source>
</evidence>
<dbReference type="RefSeq" id="WP_290198040.1">
    <property type="nucleotide sequence ID" value="NZ_CP047654.1"/>
</dbReference>
<evidence type="ECO:0000256" key="1">
    <source>
        <dbReference type="SAM" id="Phobius"/>
    </source>
</evidence>
<keyword evidence="3" id="KW-1185">Reference proteome</keyword>
<keyword evidence="1" id="KW-0812">Transmembrane</keyword>
<dbReference type="Proteomes" id="UP001180840">
    <property type="component" value="Unassembled WGS sequence"/>
</dbReference>
<proteinExistence type="predicted"/>
<organism evidence="2 3">
    <name type="scientific">Corynebacterium guangdongense</name>
    <dbReference type="NCBI Taxonomy" id="1783348"/>
    <lineage>
        <taxon>Bacteria</taxon>
        <taxon>Bacillati</taxon>
        <taxon>Actinomycetota</taxon>
        <taxon>Actinomycetes</taxon>
        <taxon>Mycobacteriales</taxon>
        <taxon>Corynebacteriaceae</taxon>
        <taxon>Corynebacterium</taxon>
    </lineage>
</organism>
<accession>A0ABU1ZXW9</accession>
<evidence type="ECO:0000313" key="3">
    <source>
        <dbReference type="Proteomes" id="UP001180840"/>
    </source>
</evidence>
<feature type="transmembrane region" description="Helical" evidence="1">
    <location>
        <begin position="57"/>
        <end position="74"/>
    </location>
</feature>
<keyword evidence="1" id="KW-1133">Transmembrane helix</keyword>
<sequence length="148" mass="15870">MENILLILHIASAVLFIGPVMVSTSAFGKQALAASTGDARAEGVAANLYGITRVYGWLSALVPVFGIILLIVEWDSLSGSYNFHTALTLGVIAWIVLLGLIIPKQKKTVAALAADDGTYDFAKAKSQSAMFGGIFNLLWIITFILMFF</sequence>
<name>A0ABU1ZXW9_9CORY</name>
<feature type="transmembrane region" description="Helical" evidence="1">
    <location>
        <begin position="81"/>
        <end position="102"/>
    </location>
</feature>
<gene>
    <name evidence="2" type="ORF">J2S39_000743</name>
</gene>
<keyword evidence="1" id="KW-0472">Membrane</keyword>
<comment type="caution">
    <text evidence="2">The sequence shown here is derived from an EMBL/GenBank/DDBJ whole genome shotgun (WGS) entry which is preliminary data.</text>
</comment>